<dbReference type="Gene3D" id="3.40.50.12780">
    <property type="entry name" value="N-terminal domain of ligase-like"/>
    <property type="match status" value="1"/>
</dbReference>
<dbReference type="SUPFAM" id="SSF56801">
    <property type="entry name" value="Acetyl-CoA synthetase-like"/>
    <property type="match status" value="1"/>
</dbReference>
<keyword evidence="6" id="KW-1185">Reference proteome</keyword>
<evidence type="ECO:0000256" key="1">
    <source>
        <dbReference type="ARBA" id="ARBA00006432"/>
    </source>
</evidence>
<keyword evidence="2" id="KW-0436">Ligase</keyword>
<dbReference type="PROSITE" id="PS00455">
    <property type="entry name" value="AMP_BINDING"/>
    <property type="match status" value="1"/>
</dbReference>
<organism evidence="5 6">
    <name type="scientific">Lentibacillus kimchii</name>
    <dbReference type="NCBI Taxonomy" id="1542911"/>
    <lineage>
        <taxon>Bacteria</taxon>
        <taxon>Bacillati</taxon>
        <taxon>Bacillota</taxon>
        <taxon>Bacilli</taxon>
        <taxon>Bacillales</taxon>
        <taxon>Bacillaceae</taxon>
        <taxon>Lentibacillus</taxon>
    </lineage>
</organism>
<evidence type="ECO:0000313" key="6">
    <source>
        <dbReference type="Proteomes" id="UP001596620"/>
    </source>
</evidence>
<proteinExistence type="inferred from homology"/>
<dbReference type="Pfam" id="PF00501">
    <property type="entry name" value="AMP-binding"/>
    <property type="match status" value="1"/>
</dbReference>
<dbReference type="EMBL" id="JBHTGR010000004">
    <property type="protein sequence ID" value="MFC7746099.1"/>
    <property type="molecule type" value="Genomic_DNA"/>
</dbReference>
<dbReference type="PANTHER" id="PTHR43201:SF5">
    <property type="entry name" value="MEDIUM-CHAIN ACYL-COA LIGASE ACSF2, MITOCHONDRIAL"/>
    <property type="match status" value="1"/>
</dbReference>
<accession>A0ABW2UQT0</accession>
<dbReference type="InterPro" id="IPR000873">
    <property type="entry name" value="AMP-dep_synth/lig_dom"/>
</dbReference>
<evidence type="ECO:0000259" key="4">
    <source>
        <dbReference type="Pfam" id="PF13193"/>
    </source>
</evidence>
<dbReference type="PANTHER" id="PTHR43201">
    <property type="entry name" value="ACYL-COA SYNTHETASE"/>
    <property type="match status" value="1"/>
</dbReference>
<dbReference type="InterPro" id="IPR042099">
    <property type="entry name" value="ANL_N_sf"/>
</dbReference>
<reference evidence="6" key="1">
    <citation type="journal article" date="2019" name="Int. J. Syst. Evol. Microbiol.">
        <title>The Global Catalogue of Microorganisms (GCM) 10K type strain sequencing project: providing services to taxonomists for standard genome sequencing and annotation.</title>
        <authorList>
            <consortium name="The Broad Institute Genomics Platform"/>
            <consortium name="The Broad Institute Genome Sequencing Center for Infectious Disease"/>
            <person name="Wu L."/>
            <person name="Ma J."/>
        </authorList>
    </citation>
    <scope>NUCLEOTIDE SEQUENCE [LARGE SCALE GENOMIC DNA]</scope>
    <source>
        <strain evidence="6">JCM 30234</strain>
    </source>
</reference>
<evidence type="ECO:0000313" key="5">
    <source>
        <dbReference type="EMBL" id="MFC7746099.1"/>
    </source>
</evidence>
<dbReference type="Pfam" id="PF13193">
    <property type="entry name" value="AMP-binding_C"/>
    <property type="match status" value="1"/>
</dbReference>
<comment type="similarity">
    <text evidence="1">Belongs to the ATP-dependent AMP-binding enzyme family.</text>
</comment>
<dbReference type="InterPro" id="IPR045851">
    <property type="entry name" value="AMP-bd_C_sf"/>
</dbReference>
<protein>
    <submittedName>
        <fullName evidence="5">Class I adenylate-forming enzyme family protein</fullName>
    </submittedName>
</protein>
<dbReference type="InterPro" id="IPR020845">
    <property type="entry name" value="AMP-binding_CS"/>
</dbReference>
<dbReference type="InterPro" id="IPR025110">
    <property type="entry name" value="AMP-bd_C"/>
</dbReference>
<name>A0ABW2UQT0_9BACI</name>
<gene>
    <name evidence="5" type="ORF">ACFQU8_02440</name>
</gene>
<feature type="domain" description="AMP-binding enzyme C-terminal" evidence="4">
    <location>
        <begin position="469"/>
        <end position="545"/>
    </location>
</feature>
<comment type="caution">
    <text evidence="5">The sequence shown here is derived from an EMBL/GenBank/DDBJ whole genome shotgun (WGS) entry which is preliminary data.</text>
</comment>
<evidence type="ECO:0000256" key="2">
    <source>
        <dbReference type="ARBA" id="ARBA00022598"/>
    </source>
</evidence>
<dbReference type="Proteomes" id="UP001596620">
    <property type="component" value="Unassembled WGS sequence"/>
</dbReference>
<evidence type="ECO:0000259" key="3">
    <source>
        <dbReference type="Pfam" id="PF00501"/>
    </source>
</evidence>
<sequence>MQDVLKKSWPKGLQEELDYRLGEKPLHEYLIQNAKELPNQPGYIFYGNNITWKDLEEYTRRFSGFLKVQGVGKGDCVGLFMQNCPQYLIAHYAIQMIGAVVVPLNPMYKESELDYFINEAAIKVIVSGDELYQRIENIKDNAPSLQFLVTTNYADFLPKAPELPIPEELSMKKKDCESAHDMKRMIDSVDPLMELEPIDIWNDVGHVGLMVFTSGTTGRPKGAMLTYGNALFKTAATVQSYRLEQTDKSLASAPLTHIAGMVMGVNVPVYRALSCVLLTRFDPGAAIQAIEEYKINKLYTVATMNAAILNYPEIEKRDLSSLELNFATSFGIQVDEQLAKKWRKLTDGCILLEASYGLSETHTCDTFMPIEHIKYGTCGIATYDTALRIVDMETGEDLPPGKEGEIAVKNPGVFKGYLNQPDATDEILQDGWVFTGDIGQLDEDGYMYFKGRVKEMIKSSGFSVFPDDVEAMISDHKAVSQVACVGVPDDSKGEIVKAFVVLNPSFEGEISENDLMEWAKEKMAAYKYPRSFEFIDSLPETSSGKVLRRLLKE</sequence>
<feature type="domain" description="AMP-dependent synthetase/ligase" evidence="3">
    <location>
        <begin position="32"/>
        <end position="418"/>
    </location>
</feature>
<dbReference type="RefSeq" id="WP_382357580.1">
    <property type="nucleotide sequence ID" value="NZ_JBHTGR010000004.1"/>
</dbReference>
<dbReference type="Gene3D" id="3.30.300.30">
    <property type="match status" value="1"/>
</dbReference>